<accession>A0AA37QG75</accession>
<organism evidence="14 15">
    <name type="scientific">Roseisolibacter agri</name>
    <dbReference type="NCBI Taxonomy" id="2014610"/>
    <lineage>
        <taxon>Bacteria</taxon>
        <taxon>Pseudomonadati</taxon>
        <taxon>Gemmatimonadota</taxon>
        <taxon>Gemmatimonadia</taxon>
        <taxon>Gemmatimonadales</taxon>
        <taxon>Gemmatimonadaceae</taxon>
        <taxon>Roseisolibacter</taxon>
    </lineage>
</organism>
<dbReference type="CDD" id="cd00082">
    <property type="entry name" value="HisKA"/>
    <property type="match status" value="1"/>
</dbReference>
<evidence type="ECO:0000256" key="7">
    <source>
        <dbReference type="ARBA" id="ARBA00022840"/>
    </source>
</evidence>
<dbReference type="InterPro" id="IPR004358">
    <property type="entry name" value="Sig_transdc_His_kin-like_C"/>
</dbReference>
<dbReference type="PRINTS" id="PR00344">
    <property type="entry name" value="BCTRLSENSOR"/>
</dbReference>
<feature type="domain" description="PAS" evidence="12">
    <location>
        <begin position="241"/>
        <end position="302"/>
    </location>
</feature>
<dbReference type="InterPro" id="IPR036890">
    <property type="entry name" value="HATPase_C_sf"/>
</dbReference>
<dbReference type="InterPro" id="IPR036097">
    <property type="entry name" value="HisK_dim/P_sf"/>
</dbReference>
<evidence type="ECO:0000256" key="8">
    <source>
        <dbReference type="ARBA" id="ARBA00023012"/>
    </source>
</evidence>
<dbReference type="Pfam" id="PF02518">
    <property type="entry name" value="HATPase_c"/>
    <property type="match status" value="1"/>
</dbReference>
<dbReference type="InterPro" id="IPR003594">
    <property type="entry name" value="HATPase_dom"/>
</dbReference>
<feature type="domain" description="PAC" evidence="13">
    <location>
        <begin position="315"/>
        <end position="367"/>
    </location>
</feature>
<dbReference type="GO" id="GO:0005524">
    <property type="term" value="F:ATP binding"/>
    <property type="evidence" value="ECO:0007669"/>
    <property type="project" value="UniProtKB-KW"/>
</dbReference>
<dbReference type="SUPFAM" id="SSF55785">
    <property type="entry name" value="PYP-like sensor domain (PAS domain)"/>
    <property type="match status" value="3"/>
</dbReference>
<dbReference type="InterPro" id="IPR001610">
    <property type="entry name" value="PAC"/>
</dbReference>
<dbReference type="Gene3D" id="3.40.50.2300">
    <property type="match status" value="1"/>
</dbReference>
<reference evidence="14" key="1">
    <citation type="submission" date="2022-08" db="EMBL/GenBank/DDBJ databases">
        <title>Draft genome sequencing of Roseisolibacter agri AW1220.</title>
        <authorList>
            <person name="Tobiishi Y."/>
            <person name="Tonouchi A."/>
        </authorList>
    </citation>
    <scope>NUCLEOTIDE SEQUENCE</scope>
    <source>
        <strain evidence="14">AW1220</strain>
    </source>
</reference>
<dbReference type="CDD" id="cd00130">
    <property type="entry name" value="PAS"/>
    <property type="match status" value="1"/>
</dbReference>
<dbReference type="Pfam" id="PF00072">
    <property type="entry name" value="Response_reg"/>
    <property type="match status" value="1"/>
</dbReference>
<dbReference type="Gene3D" id="3.30.450.20">
    <property type="entry name" value="PAS domain"/>
    <property type="match status" value="3"/>
</dbReference>
<evidence type="ECO:0000259" key="13">
    <source>
        <dbReference type="PROSITE" id="PS50113"/>
    </source>
</evidence>
<evidence type="ECO:0000256" key="6">
    <source>
        <dbReference type="ARBA" id="ARBA00022777"/>
    </source>
</evidence>
<dbReference type="PROSITE" id="PS50110">
    <property type="entry name" value="RESPONSE_REGULATORY"/>
    <property type="match status" value="1"/>
</dbReference>
<dbReference type="InterPro" id="IPR000014">
    <property type="entry name" value="PAS"/>
</dbReference>
<dbReference type="InterPro" id="IPR013656">
    <property type="entry name" value="PAS_4"/>
</dbReference>
<dbReference type="InterPro" id="IPR005467">
    <property type="entry name" value="His_kinase_dom"/>
</dbReference>
<dbReference type="SMART" id="SM00091">
    <property type="entry name" value="PAS"/>
    <property type="match status" value="3"/>
</dbReference>
<name>A0AA37QG75_9BACT</name>
<feature type="domain" description="Histidine kinase" evidence="10">
    <location>
        <begin position="380"/>
        <end position="620"/>
    </location>
</feature>
<comment type="catalytic activity">
    <reaction evidence="1">
        <text>ATP + protein L-histidine = ADP + protein N-phospho-L-histidine.</text>
        <dbReference type="EC" id="2.7.13.3"/>
    </reaction>
</comment>
<dbReference type="InterPro" id="IPR011006">
    <property type="entry name" value="CheY-like_superfamily"/>
</dbReference>
<dbReference type="Pfam" id="PF00512">
    <property type="entry name" value="HisKA"/>
    <property type="match status" value="1"/>
</dbReference>
<feature type="domain" description="PAC" evidence="13">
    <location>
        <begin position="188"/>
        <end position="240"/>
    </location>
</feature>
<dbReference type="Pfam" id="PF08448">
    <property type="entry name" value="PAS_4"/>
    <property type="match status" value="3"/>
</dbReference>
<keyword evidence="6 14" id="KW-0418">Kinase</keyword>
<dbReference type="NCBIfam" id="TIGR00229">
    <property type="entry name" value="sensory_box"/>
    <property type="match status" value="2"/>
</dbReference>
<dbReference type="InterPro" id="IPR001789">
    <property type="entry name" value="Sig_transdc_resp-reg_receiver"/>
</dbReference>
<dbReference type="SUPFAM" id="SSF47384">
    <property type="entry name" value="Homodimeric domain of signal transducing histidine kinase"/>
    <property type="match status" value="1"/>
</dbReference>
<dbReference type="GO" id="GO:0000155">
    <property type="term" value="F:phosphorelay sensor kinase activity"/>
    <property type="evidence" value="ECO:0007669"/>
    <property type="project" value="InterPro"/>
</dbReference>
<dbReference type="SMART" id="SM00388">
    <property type="entry name" value="HisKA"/>
    <property type="match status" value="1"/>
</dbReference>
<dbReference type="SUPFAM" id="SSF55874">
    <property type="entry name" value="ATPase domain of HSP90 chaperone/DNA topoisomerase II/histidine kinase"/>
    <property type="match status" value="1"/>
</dbReference>
<evidence type="ECO:0000256" key="5">
    <source>
        <dbReference type="ARBA" id="ARBA00022741"/>
    </source>
</evidence>
<evidence type="ECO:0000256" key="2">
    <source>
        <dbReference type="ARBA" id="ARBA00012438"/>
    </source>
</evidence>
<evidence type="ECO:0000259" key="11">
    <source>
        <dbReference type="PROSITE" id="PS50110"/>
    </source>
</evidence>
<feature type="domain" description="Response regulatory" evidence="11">
    <location>
        <begin position="641"/>
        <end position="755"/>
    </location>
</feature>
<evidence type="ECO:0000256" key="4">
    <source>
        <dbReference type="ARBA" id="ARBA00022679"/>
    </source>
</evidence>
<dbReference type="SMART" id="SM00448">
    <property type="entry name" value="REC"/>
    <property type="match status" value="1"/>
</dbReference>
<keyword evidence="15" id="KW-1185">Reference proteome</keyword>
<dbReference type="PANTHER" id="PTHR43065:SF46">
    <property type="entry name" value="C4-DICARBOXYLATE TRANSPORT SENSOR PROTEIN DCTB"/>
    <property type="match status" value="1"/>
</dbReference>
<evidence type="ECO:0000259" key="10">
    <source>
        <dbReference type="PROSITE" id="PS50109"/>
    </source>
</evidence>
<dbReference type="InterPro" id="IPR035965">
    <property type="entry name" value="PAS-like_dom_sf"/>
</dbReference>
<comment type="caution">
    <text evidence="14">The sequence shown here is derived from an EMBL/GenBank/DDBJ whole genome shotgun (WGS) entry which is preliminary data.</text>
</comment>
<keyword evidence="8" id="KW-0902">Two-component regulatory system</keyword>
<evidence type="ECO:0000313" key="15">
    <source>
        <dbReference type="Proteomes" id="UP001161325"/>
    </source>
</evidence>
<dbReference type="EMBL" id="BRXS01000003">
    <property type="protein sequence ID" value="GLC25830.1"/>
    <property type="molecule type" value="Genomic_DNA"/>
</dbReference>
<dbReference type="Proteomes" id="UP001161325">
    <property type="component" value="Unassembled WGS sequence"/>
</dbReference>
<dbReference type="PANTHER" id="PTHR43065">
    <property type="entry name" value="SENSOR HISTIDINE KINASE"/>
    <property type="match status" value="1"/>
</dbReference>
<dbReference type="SMART" id="SM00086">
    <property type="entry name" value="PAC"/>
    <property type="match status" value="2"/>
</dbReference>
<sequence length="761" mass="82374">MVARVFERVSDAVVCVDRDWRFTYLNARAGVLVGREPRTLLGHVAWDELPELVGHPLHTAALRAMERAEAATVQATLPGTTRAFELRLEPFGDGLAVIGTELPGTAPSDARLVEQSRYLRAVLDTAPDCVKVLARDGALLDINASGLAMLDAPSLAAVRGRDVLPLVAEADRAPFRAMLDATFAGEVRGLEFDVVTFTGRRRRFETDGAPLRDALGAVVGALFVTRDVTERRAVEERLRESETRFRMLAEAAPLGVFMNDALGNTLYVNEQCAEIMGRSRETLLNERWADLVNPMDVAEMNRQRLAFRNGDAERSVFELRVRRPDGSSRTLTSHAVRLRAADGTTTGFVGMVEDTTERLALEAQLRQAQKMEAVGQLAGGIAHDFNNLLTVITGHLDFARQDLAPLVPPGHSVREDLAEIAQAAERARALVRQLLAFSRKQVVAPQEVDVSQVVRGAEQLLRRVLGDEIVLGTTLAAESAVVRADAVQLEQVLVNLALNARDAMLTPMHGHPGTGGTLTIETDVQAMDAGEARRMFDTGEWALPSGPYVRLTVRDSGHGMDDATRARLFEPFFTTKPIGAGTGLGLATVYGIVQQSGGEIRVDSAPGAGTTFTILLPRVVQPTGEPATGAASARPTAGRGTVLLVEDETAVRATTRRVLERQGYTVLEARHGADALMLWQAHHAEVLAVVTDLRMPEMGGRELVALLRRSRERLPVVYVSGYSDEAAQAAARPYERFIEKPFASEALLSALDAAVGAAART</sequence>
<dbReference type="Gene3D" id="1.10.287.130">
    <property type="match status" value="1"/>
</dbReference>
<gene>
    <name evidence="14" type="ORF">rosag_23430</name>
</gene>
<evidence type="ECO:0000256" key="3">
    <source>
        <dbReference type="ARBA" id="ARBA00022553"/>
    </source>
</evidence>
<protein>
    <recommendedName>
        <fullName evidence="2">histidine kinase</fullName>
        <ecNumber evidence="2">2.7.13.3</ecNumber>
    </recommendedName>
</protein>
<dbReference type="AlphaFoldDB" id="A0AA37QG75"/>
<keyword evidence="4" id="KW-0808">Transferase</keyword>
<dbReference type="CDD" id="cd00156">
    <property type="entry name" value="REC"/>
    <property type="match status" value="1"/>
</dbReference>
<dbReference type="EC" id="2.7.13.3" evidence="2"/>
<dbReference type="PROSITE" id="PS50109">
    <property type="entry name" value="HIS_KIN"/>
    <property type="match status" value="1"/>
</dbReference>
<proteinExistence type="predicted"/>
<dbReference type="InterPro" id="IPR003661">
    <property type="entry name" value="HisK_dim/P_dom"/>
</dbReference>
<evidence type="ECO:0000259" key="12">
    <source>
        <dbReference type="PROSITE" id="PS50112"/>
    </source>
</evidence>
<dbReference type="SUPFAM" id="SSF52172">
    <property type="entry name" value="CheY-like"/>
    <property type="match status" value="1"/>
</dbReference>
<dbReference type="InterPro" id="IPR000700">
    <property type="entry name" value="PAS-assoc_C"/>
</dbReference>
<evidence type="ECO:0000256" key="9">
    <source>
        <dbReference type="PROSITE-ProRule" id="PRU00169"/>
    </source>
</evidence>
<dbReference type="SMART" id="SM00387">
    <property type="entry name" value="HATPase_c"/>
    <property type="match status" value="1"/>
</dbReference>
<evidence type="ECO:0000256" key="1">
    <source>
        <dbReference type="ARBA" id="ARBA00000085"/>
    </source>
</evidence>
<dbReference type="PROSITE" id="PS50113">
    <property type="entry name" value="PAC"/>
    <property type="match status" value="2"/>
</dbReference>
<evidence type="ECO:0000313" key="14">
    <source>
        <dbReference type="EMBL" id="GLC25830.1"/>
    </source>
</evidence>
<feature type="domain" description="PAS" evidence="12">
    <location>
        <begin position="1"/>
        <end position="42"/>
    </location>
</feature>
<keyword evidence="5" id="KW-0547">Nucleotide-binding</keyword>
<dbReference type="Gene3D" id="3.30.565.10">
    <property type="entry name" value="Histidine kinase-like ATPase, C-terminal domain"/>
    <property type="match status" value="1"/>
</dbReference>
<keyword evidence="3 9" id="KW-0597">Phosphoprotein</keyword>
<feature type="modified residue" description="4-aspartylphosphate" evidence="9">
    <location>
        <position position="692"/>
    </location>
</feature>
<keyword evidence="7" id="KW-0067">ATP-binding</keyword>
<dbReference type="PROSITE" id="PS50112">
    <property type="entry name" value="PAS"/>
    <property type="match status" value="2"/>
</dbReference>